<protein>
    <submittedName>
        <fullName evidence="1">Uncharacterized protein</fullName>
    </submittedName>
</protein>
<proteinExistence type="predicted"/>
<dbReference type="Proteomes" id="UP000318834">
    <property type="component" value="Unassembled WGS sequence"/>
</dbReference>
<reference evidence="1 2" key="1">
    <citation type="journal article" date="2019" name="Nat. Microbiol.">
        <title>Mediterranean grassland soil C-N compound turnover is dependent on rainfall and depth, and is mediated by genomically divergent microorganisms.</title>
        <authorList>
            <person name="Diamond S."/>
            <person name="Andeer P.F."/>
            <person name="Li Z."/>
            <person name="Crits-Christoph A."/>
            <person name="Burstein D."/>
            <person name="Anantharaman K."/>
            <person name="Lane K.R."/>
            <person name="Thomas B.C."/>
            <person name="Pan C."/>
            <person name="Northen T.R."/>
            <person name="Banfield J.F."/>
        </authorList>
    </citation>
    <scope>NUCLEOTIDE SEQUENCE [LARGE SCALE GENOMIC DNA]</scope>
    <source>
        <strain evidence="1">NP_8</strain>
    </source>
</reference>
<evidence type="ECO:0000313" key="2">
    <source>
        <dbReference type="Proteomes" id="UP000318834"/>
    </source>
</evidence>
<organism evidence="1 2">
    <name type="scientific">Candidatus Segetimicrobium genomatis</name>
    <dbReference type="NCBI Taxonomy" id="2569760"/>
    <lineage>
        <taxon>Bacteria</taxon>
        <taxon>Bacillati</taxon>
        <taxon>Candidatus Sysuimicrobiota</taxon>
        <taxon>Candidatus Sysuimicrobiia</taxon>
        <taxon>Candidatus Sysuimicrobiales</taxon>
        <taxon>Candidatus Segetimicrobiaceae</taxon>
        <taxon>Candidatus Segetimicrobium</taxon>
    </lineage>
</organism>
<evidence type="ECO:0000313" key="1">
    <source>
        <dbReference type="EMBL" id="TMI76347.1"/>
    </source>
</evidence>
<comment type="caution">
    <text evidence="1">The sequence shown here is derived from an EMBL/GenBank/DDBJ whole genome shotgun (WGS) entry which is preliminary data.</text>
</comment>
<accession>A0A537IYK9</accession>
<sequence>MAAGCAPDVPVRPSGALSFDAAAASRPPFVFPAGCCYYQGRIVRTVVPPASDPQAGIDNFYGFPAGATAGQKGVVGVAPGAVGYHGGHWKFFAVTWNVTPYLLTSETAVLAAAAAGDATVTRVPDNDFKCPIQP</sequence>
<dbReference type="AlphaFoldDB" id="A0A537IYK9"/>
<dbReference type="EMBL" id="VBAP01000025">
    <property type="protein sequence ID" value="TMI76347.1"/>
    <property type="molecule type" value="Genomic_DNA"/>
</dbReference>
<name>A0A537IYK9_9BACT</name>
<gene>
    <name evidence="1" type="ORF">E6H05_03945</name>
</gene>